<keyword evidence="9" id="KW-1185">Reference proteome</keyword>
<dbReference type="KEGG" id="fms:M1R53_03080"/>
<proteinExistence type="predicted"/>
<evidence type="ECO:0000256" key="5">
    <source>
        <dbReference type="NCBIfam" id="TIGR01378"/>
    </source>
</evidence>
<dbReference type="RefSeq" id="WP_249243037.1">
    <property type="nucleotide sequence ID" value="NZ_CP096649.1"/>
</dbReference>
<dbReference type="GO" id="GO:0016301">
    <property type="term" value="F:kinase activity"/>
    <property type="evidence" value="ECO:0007669"/>
    <property type="project" value="UniProtKB-KW"/>
</dbReference>
<dbReference type="GO" id="GO:0030975">
    <property type="term" value="F:thiamine binding"/>
    <property type="evidence" value="ECO:0007669"/>
    <property type="project" value="InterPro"/>
</dbReference>
<feature type="domain" description="Thiamin pyrophosphokinase thiamin-binding" evidence="7">
    <location>
        <begin position="153"/>
        <end position="196"/>
    </location>
</feature>
<dbReference type="InterPro" id="IPR006282">
    <property type="entry name" value="Thi_PPkinase"/>
</dbReference>
<evidence type="ECO:0000256" key="4">
    <source>
        <dbReference type="ARBA" id="ARBA00022840"/>
    </source>
</evidence>
<dbReference type="Gene3D" id="3.40.50.10240">
    <property type="entry name" value="Thiamin pyrophosphokinase, catalytic domain"/>
    <property type="match status" value="1"/>
</dbReference>
<evidence type="ECO:0000256" key="3">
    <source>
        <dbReference type="ARBA" id="ARBA00022777"/>
    </source>
</evidence>
<keyword evidence="3" id="KW-0418">Kinase</keyword>
<organism evidence="8 9">
    <name type="scientific">Fenollaria massiliensis</name>
    <dbReference type="NCBI Taxonomy" id="938288"/>
    <lineage>
        <taxon>Bacteria</taxon>
        <taxon>Bacillati</taxon>
        <taxon>Bacillota</taxon>
        <taxon>Clostridia</taxon>
        <taxon>Eubacteriales</taxon>
        <taxon>Fenollaria</taxon>
    </lineage>
</organism>
<dbReference type="InterPro" id="IPR007373">
    <property type="entry name" value="Thiamin_PyroPKinase_B1-bd"/>
</dbReference>
<dbReference type="Pfam" id="PF04265">
    <property type="entry name" value="TPK_B1_binding"/>
    <property type="match status" value="1"/>
</dbReference>
<evidence type="ECO:0000313" key="9">
    <source>
        <dbReference type="Proteomes" id="UP000831151"/>
    </source>
</evidence>
<dbReference type="AlphaFoldDB" id="A0A9E7DK09"/>
<dbReference type="Pfam" id="PF04263">
    <property type="entry name" value="TPK_catalytic"/>
    <property type="match status" value="1"/>
</dbReference>
<dbReference type="EC" id="2.7.6.2" evidence="5"/>
<evidence type="ECO:0000313" key="8">
    <source>
        <dbReference type="EMBL" id="UQK59643.1"/>
    </source>
</evidence>
<accession>A0A9E7DK09</accession>
<protein>
    <recommendedName>
        <fullName evidence="5">Thiamine diphosphokinase</fullName>
        <ecNumber evidence="5">2.7.6.2</ecNumber>
    </recommendedName>
</protein>
<dbReference type="GO" id="GO:0009229">
    <property type="term" value="P:thiamine diphosphate biosynthetic process"/>
    <property type="evidence" value="ECO:0007669"/>
    <property type="project" value="InterPro"/>
</dbReference>
<dbReference type="InterPro" id="IPR053149">
    <property type="entry name" value="TPK"/>
</dbReference>
<reference evidence="8" key="1">
    <citation type="submission" date="2022-04" db="EMBL/GenBank/DDBJ databases">
        <title>Complete genome sequences of Ezakiella coagulans and Fenollaria massiliensis.</title>
        <authorList>
            <person name="France M.T."/>
            <person name="Clifford J."/>
            <person name="Narina S."/>
            <person name="Rutt L."/>
            <person name="Ravel J."/>
        </authorList>
    </citation>
    <scope>NUCLEOTIDE SEQUENCE</scope>
    <source>
        <strain evidence="8">C0061C2</strain>
    </source>
</reference>
<dbReference type="GO" id="GO:0004788">
    <property type="term" value="F:thiamine diphosphokinase activity"/>
    <property type="evidence" value="ECO:0007669"/>
    <property type="project" value="UniProtKB-UniRule"/>
</dbReference>
<dbReference type="CDD" id="cd07995">
    <property type="entry name" value="TPK"/>
    <property type="match status" value="1"/>
</dbReference>
<evidence type="ECO:0000259" key="6">
    <source>
        <dbReference type="Pfam" id="PF04263"/>
    </source>
</evidence>
<evidence type="ECO:0000256" key="2">
    <source>
        <dbReference type="ARBA" id="ARBA00022741"/>
    </source>
</evidence>
<keyword evidence="4" id="KW-0067">ATP-binding</keyword>
<keyword evidence="1 8" id="KW-0808">Transferase</keyword>
<dbReference type="InterPro" id="IPR007371">
    <property type="entry name" value="TPK_catalytic"/>
</dbReference>
<evidence type="ECO:0000259" key="7">
    <source>
        <dbReference type="Pfam" id="PF04265"/>
    </source>
</evidence>
<dbReference type="PANTHER" id="PTHR41299">
    <property type="entry name" value="THIAMINE PYROPHOSPHOKINASE"/>
    <property type="match status" value="1"/>
</dbReference>
<dbReference type="GO" id="GO:0005524">
    <property type="term" value="F:ATP binding"/>
    <property type="evidence" value="ECO:0007669"/>
    <property type="project" value="UniProtKB-KW"/>
</dbReference>
<dbReference type="PANTHER" id="PTHR41299:SF1">
    <property type="entry name" value="THIAMINE PYROPHOSPHOKINASE"/>
    <property type="match status" value="1"/>
</dbReference>
<dbReference type="InterPro" id="IPR036759">
    <property type="entry name" value="TPK_catalytic_sf"/>
</dbReference>
<dbReference type="EMBL" id="CP096649">
    <property type="protein sequence ID" value="UQK59643.1"/>
    <property type="molecule type" value="Genomic_DNA"/>
</dbReference>
<dbReference type="GO" id="GO:0006772">
    <property type="term" value="P:thiamine metabolic process"/>
    <property type="evidence" value="ECO:0007669"/>
    <property type="project" value="UniProtKB-UniRule"/>
</dbReference>
<dbReference type="Proteomes" id="UP000831151">
    <property type="component" value="Chromosome"/>
</dbReference>
<dbReference type="SUPFAM" id="SSF63999">
    <property type="entry name" value="Thiamin pyrophosphokinase, catalytic domain"/>
    <property type="match status" value="1"/>
</dbReference>
<feature type="domain" description="Thiamin pyrophosphokinase catalytic" evidence="6">
    <location>
        <begin position="24"/>
        <end position="127"/>
    </location>
</feature>
<sequence length="214" mass="23937">MINKVAIVLNGPIDCFLTGSIRDYAFVIAVDGGLNHLVKYDMDADLFIGDYDSVNDDAKGYIETSNITHVDYNEDKDKTDFELALEYVKEKCKIKTVDIYCAMGGREDHTMTVLNNVLAYSKDLNITVYGGDQAVKVLNEGDEIKVVNRIDVTSFSMVPVDEEFTVSIKSAKWELDHETVSRSSSLLMSNKAMGDHALITAHKNRAFLFITLFI</sequence>
<gene>
    <name evidence="8" type="ORF">M1R53_03080</name>
</gene>
<keyword evidence="2" id="KW-0547">Nucleotide-binding</keyword>
<evidence type="ECO:0000256" key="1">
    <source>
        <dbReference type="ARBA" id="ARBA00022679"/>
    </source>
</evidence>
<name>A0A9E7DK09_9FIRM</name>
<dbReference type="NCBIfam" id="TIGR01378">
    <property type="entry name" value="thi_PPkinase"/>
    <property type="match status" value="1"/>
</dbReference>